<evidence type="ECO:0000313" key="7">
    <source>
        <dbReference type="EMBL" id="KKB57435.1"/>
    </source>
</evidence>
<dbReference type="EMBL" id="AQHW01000013">
    <property type="protein sequence ID" value="KKB57435.1"/>
    <property type="molecule type" value="Genomic_DNA"/>
</dbReference>
<evidence type="ECO:0000256" key="1">
    <source>
        <dbReference type="ARBA" id="ARBA00010641"/>
    </source>
</evidence>
<dbReference type="Gene3D" id="1.10.1740.10">
    <property type="match status" value="1"/>
</dbReference>
<dbReference type="GO" id="GO:0006352">
    <property type="term" value="P:DNA-templated transcription initiation"/>
    <property type="evidence" value="ECO:0007669"/>
    <property type="project" value="InterPro"/>
</dbReference>
<evidence type="ECO:0000259" key="6">
    <source>
        <dbReference type="Pfam" id="PF08281"/>
    </source>
</evidence>
<dbReference type="Pfam" id="PF04542">
    <property type="entry name" value="Sigma70_r2"/>
    <property type="match status" value="1"/>
</dbReference>
<dbReference type="PANTHER" id="PTHR43133">
    <property type="entry name" value="RNA POLYMERASE ECF-TYPE SIGMA FACTO"/>
    <property type="match status" value="1"/>
</dbReference>
<dbReference type="AlphaFoldDB" id="A0A0F5JIK9"/>
<dbReference type="InterPro" id="IPR014284">
    <property type="entry name" value="RNA_pol_sigma-70_dom"/>
</dbReference>
<evidence type="ECO:0000256" key="4">
    <source>
        <dbReference type="ARBA" id="ARBA00023163"/>
    </source>
</evidence>
<feature type="domain" description="RNA polymerase sigma-70 region 2" evidence="5">
    <location>
        <begin position="26"/>
        <end position="93"/>
    </location>
</feature>
<dbReference type="HOGENOM" id="CLU_047691_4_2_10"/>
<evidence type="ECO:0000259" key="5">
    <source>
        <dbReference type="Pfam" id="PF04542"/>
    </source>
</evidence>
<evidence type="ECO:0000256" key="2">
    <source>
        <dbReference type="ARBA" id="ARBA00023015"/>
    </source>
</evidence>
<keyword evidence="8" id="KW-1185">Reference proteome</keyword>
<accession>A0A0F5JIK9</accession>
<protein>
    <submittedName>
        <fullName evidence="7">Sigma-70 family RNA polymerase sigma factor</fullName>
    </submittedName>
</protein>
<dbReference type="InterPro" id="IPR039425">
    <property type="entry name" value="RNA_pol_sigma-70-like"/>
</dbReference>
<evidence type="ECO:0000313" key="8">
    <source>
        <dbReference type="Proteomes" id="UP000033035"/>
    </source>
</evidence>
<dbReference type="CDD" id="cd06171">
    <property type="entry name" value="Sigma70_r4"/>
    <property type="match status" value="1"/>
</dbReference>
<dbReference type="InterPro" id="IPR007627">
    <property type="entry name" value="RNA_pol_sigma70_r2"/>
</dbReference>
<dbReference type="InterPro" id="IPR036388">
    <property type="entry name" value="WH-like_DNA-bd_sf"/>
</dbReference>
<comment type="similarity">
    <text evidence="1">Belongs to the sigma-70 factor family. ECF subfamily.</text>
</comment>
<evidence type="ECO:0000256" key="3">
    <source>
        <dbReference type="ARBA" id="ARBA00023082"/>
    </source>
</evidence>
<feature type="domain" description="RNA polymerase sigma factor 70 region 4 type 2" evidence="6">
    <location>
        <begin position="127"/>
        <end position="178"/>
    </location>
</feature>
<dbReference type="InterPro" id="IPR013325">
    <property type="entry name" value="RNA_pol_sigma_r2"/>
</dbReference>
<dbReference type="PANTHER" id="PTHR43133:SF46">
    <property type="entry name" value="RNA POLYMERASE SIGMA-70 FACTOR ECF SUBFAMILY"/>
    <property type="match status" value="1"/>
</dbReference>
<reference evidence="7 8" key="1">
    <citation type="submission" date="2013-04" db="EMBL/GenBank/DDBJ databases">
        <title>The Genome Sequence of Parabacteroides gordonii DSM 23371.</title>
        <authorList>
            <consortium name="The Broad Institute Genomics Platform"/>
            <person name="Earl A."/>
            <person name="Ward D."/>
            <person name="Feldgarden M."/>
            <person name="Gevers D."/>
            <person name="Martens E."/>
            <person name="Sakamoto M."/>
            <person name="Benno Y."/>
            <person name="Suzuki N."/>
            <person name="Matsunaga N."/>
            <person name="Koshihara K."/>
            <person name="Seki M."/>
            <person name="Komiya H."/>
            <person name="Walker B."/>
            <person name="Young S."/>
            <person name="Zeng Q."/>
            <person name="Gargeya S."/>
            <person name="Fitzgerald M."/>
            <person name="Haas B."/>
            <person name="Abouelleil A."/>
            <person name="Allen A.W."/>
            <person name="Alvarado L."/>
            <person name="Arachchi H.M."/>
            <person name="Berlin A.M."/>
            <person name="Chapman S.B."/>
            <person name="Gainer-Dewar J."/>
            <person name="Goldberg J."/>
            <person name="Griggs A."/>
            <person name="Gujja S."/>
            <person name="Hansen M."/>
            <person name="Howarth C."/>
            <person name="Imamovic A."/>
            <person name="Ireland A."/>
            <person name="Larimer J."/>
            <person name="McCowan C."/>
            <person name="Murphy C."/>
            <person name="Pearson M."/>
            <person name="Poon T.W."/>
            <person name="Priest M."/>
            <person name="Roberts A."/>
            <person name="Saif S."/>
            <person name="Shea T."/>
            <person name="Sisk P."/>
            <person name="Sykes S."/>
            <person name="Wortman J."/>
            <person name="Nusbaum C."/>
            <person name="Birren B."/>
        </authorList>
    </citation>
    <scope>NUCLEOTIDE SEQUENCE [LARGE SCALE GENOMIC DNA]</scope>
    <source>
        <strain evidence="7 8">MS-1</strain>
    </source>
</reference>
<proteinExistence type="inferred from homology"/>
<organism evidence="7 8">
    <name type="scientific">Parabacteroides gordonii MS-1 = DSM 23371</name>
    <dbReference type="NCBI Taxonomy" id="1203610"/>
    <lineage>
        <taxon>Bacteria</taxon>
        <taxon>Pseudomonadati</taxon>
        <taxon>Bacteroidota</taxon>
        <taxon>Bacteroidia</taxon>
        <taxon>Bacteroidales</taxon>
        <taxon>Tannerellaceae</taxon>
        <taxon>Parabacteroides</taxon>
    </lineage>
</organism>
<dbReference type="GO" id="GO:0016987">
    <property type="term" value="F:sigma factor activity"/>
    <property type="evidence" value="ECO:0007669"/>
    <property type="project" value="UniProtKB-KW"/>
</dbReference>
<dbReference type="GO" id="GO:0003677">
    <property type="term" value="F:DNA binding"/>
    <property type="evidence" value="ECO:0007669"/>
    <property type="project" value="InterPro"/>
</dbReference>
<keyword evidence="3" id="KW-0731">Sigma factor</keyword>
<gene>
    <name evidence="7" type="ORF">HMPREF1536_02157</name>
</gene>
<dbReference type="STRING" id="1203610.HMPREF1536_02157"/>
<dbReference type="Pfam" id="PF08281">
    <property type="entry name" value="Sigma70_r4_2"/>
    <property type="match status" value="1"/>
</dbReference>
<keyword evidence="4" id="KW-0804">Transcription</keyword>
<dbReference type="InterPro" id="IPR013324">
    <property type="entry name" value="RNA_pol_sigma_r3/r4-like"/>
</dbReference>
<dbReference type="NCBIfam" id="TIGR02937">
    <property type="entry name" value="sigma70-ECF"/>
    <property type="match status" value="1"/>
</dbReference>
<dbReference type="PATRIC" id="fig|1203610.3.peg.2214"/>
<dbReference type="InterPro" id="IPR013249">
    <property type="entry name" value="RNA_pol_sigma70_r4_t2"/>
</dbReference>
<comment type="caution">
    <text evidence="7">The sequence shown here is derived from an EMBL/GenBank/DDBJ whole genome shotgun (WGS) entry which is preliminary data.</text>
</comment>
<dbReference type="SUPFAM" id="SSF88659">
    <property type="entry name" value="Sigma3 and sigma4 domains of RNA polymerase sigma factors"/>
    <property type="match status" value="1"/>
</dbReference>
<dbReference type="SUPFAM" id="SSF88946">
    <property type="entry name" value="Sigma2 domain of RNA polymerase sigma factors"/>
    <property type="match status" value="1"/>
</dbReference>
<dbReference type="RefSeq" id="WP_028730353.1">
    <property type="nucleotide sequence ID" value="NZ_KE386765.1"/>
</dbReference>
<dbReference type="Gene3D" id="1.10.10.10">
    <property type="entry name" value="Winged helix-like DNA-binding domain superfamily/Winged helix DNA-binding domain"/>
    <property type="match status" value="1"/>
</dbReference>
<keyword evidence="2" id="KW-0805">Transcription regulation</keyword>
<dbReference type="Proteomes" id="UP000033035">
    <property type="component" value="Unassembled WGS sequence"/>
</dbReference>
<sequence length="190" mass="22470">MDETRQNDVECWNDFLQGDEIAFGKIYRRFYSSLYAYGIRMVGNREMVIDTIQDLFVKLILNCKNLHSTDNPEAYLLCAFRNKLLDAIQSSRRMETIEEYQDFFSLNEEIINSLFAKDDTDVINEKKLASAIASLSTRQREILYLYYIRELSYKEITAILEMNLQSCRNLLSRTLVHLREYFFSDDGEKN</sequence>
<name>A0A0F5JIK9_9BACT</name>